<dbReference type="PANTHER" id="PTHR33116">
    <property type="entry name" value="REVERSE TRANSCRIPTASE ZINC-BINDING DOMAIN-CONTAINING PROTEIN-RELATED-RELATED"/>
    <property type="match status" value="1"/>
</dbReference>
<comment type="caution">
    <text evidence="1">The sequence shown here is derived from an EMBL/GenBank/DDBJ whole genome shotgun (WGS) entry which is preliminary data.</text>
</comment>
<protein>
    <submittedName>
        <fullName evidence="1">Putative ribonuclease H protein</fullName>
    </submittedName>
</protein>
<evidence type="ECO:0000313" key="1">
    <source>
        <dbReference type="EMBL" id="RVW81711.1"/>
    </source>
</evidence>
<proteinExistence type="predicted"/>
<organism evidence="1 2">
    <name type="scientific">Vitis vinifera</name>
    <name type="common">Grape</name>
    <dbReference type="NCBI Taxonomy" id="29760"/>
    <lineage>
        <taxon>Eukaryota</taxon>
        <taxon>Viridiplantae</taxon>
        <taxon>Streptophyta</taxon>
        <taxon>Embryophyta</taxon>
        <taxon>Tracheophyta</taxon>
        <taxon>Spermatophyta</taxon>
        <taxon>Magnoliopsida</taxon>
        <taxon>eudicotyledons</taxon>
        <taxon>Gunneridae</taxon>
        <taxon>Pentapetalae</taxon>
        <taxon>rosids</taxon>
        <taxon>Vitales</taxon>
        <taxon>Vitaceae</taxon>
        <taxon>Viteae</taxon>
        <taxon>Vitis</taxon>
    </lineage>
</organism>
<dbReference type="EMBL" id="QGNW01000250">
    <property type="protein sequence ID" value="RVW81711.1"/>
    <property type="molecule type" value="Genomic_DNA"/>
</dbReference>
<name>A0A438HBA2_VITVI</name>
<accession>A0A438HBA2</accession>
<dbReference type="PANTHER" id="PTHR33116:SF78">
    <property type="entry name" value="OS12G0587133 PROTEIN"/>
    <property type="match status" value="1"/>
</dbReference>
<sequence>MLTRAKSGGFITSLKLGRRDGEGLEVSHHLFADGTLIFCDANPNQFEIFELSIYVVEVISDLKINLEKSKIIPIGGVANIEDLVLVLGYKIGKWPTSYLDFPLGAFFKPSRVWDVVKERFRKRLAMWKRQFVSKGGKFTLVKSIVSSPLIYFMSLFVIPSKVNLRLEKIQIDFLRGDGALEKRPHLFNWNLVRLGKKDGGLKICNLYVLNKALLGKWNWKFVTESDPLWKQIIIQKSGDKDEGWCSRGVRGGYRVVCEN</sequence>
<gene>
    <name evidence="1" type="primary">VvCHDp000001_347</name>
    <name evidence="1" type="ORF">CK203_044537</name>
</gene>
<dbReference type="Proteomes" id="UP000288805">
    <property type="component" value="Unassembled WGS sequence"/>
</dbReference>
<reference evidence="1 2" key="1">
    <citation type="journal article" date="2018" name="PLoS Genet.">
        <title>Population sequencing reveals clonal diversity and ancestral inbreeding in the grapevine cultivar Chardonnay.</title>
        <authorList>
            <person name="Roach M.J."/>
            <person name="Johnson D.L."/>
            <person name="Bohlmann J."/>
            <person name="van Vuuren H.J."/>
            <person name="Jones S.J."/>
            <person name="Pretorius I.S."/>
            <person name="Schmidt S.A."/>
            <person name="Borneman A.R."/>
        </authorList>
    </citation>
    <scope>NUCLEOTIDE SEQUENCE [LARGE SCALE GENOMIC DNA]</scope>
    <source>
        <strain evidence="2">cv. Chardonnay</strain>
        <tissue evidence="1">Leaf</tissue>
    </source>
</reference>
<evidence type="ECO:0000313" key="2">
    <source>
        <dbReference type="Proteomes" id="UP000288805"/>
    </source>
</evidence>
<dbReference type="AlphaFoldDB" id="A0A438HBA2"/>